<dbReference type="InterPro" id="IPR013520">
    <property type="entry name" value="Ribonucl_H"/>
</dbReference>
<comment type="caution">
    <text evidence="7">The sequence shown here is derived from an EMBL/GenBank/DDBJ whole genome shotgun (WGS) entry which is preliminary data.</text>
</comment>
<evidence type="ECO:0000259" key="6">
    <source>
        <dbReference type="SMART" id="SM00479"/>
    </source>
</evidence>
<name>A0A139ITK6_9PEZI</name>
<dbReference type="PANTHER" id="PTHR12801:SF112">
    <property type="entry name" value="RNA EXONUCLEASE 3"/>
    <property type="match status" value="1"/>
</dbReference>
<dbReference type="Gene3D" id="3.30.420.10">
    <property type="entry name" value="Ribonuclease H-like superfamily/Ribonuclease H"/>
    <property type="match status" value="1"/>
</dbReference>
<dbReference type="STRING" id="113226.A0A139ITK6"/>
<evidence type="ECO:0000256" key="5">
    <source>
        <dbReference type="SAM" id="MobiDB-lite"/>
    </source>
</evidence>
<reference evidence="7 8" key="1">
    <citation type="submission" date="2015-07" db="EMBL/GenBank/DDBJ databases">
        <title>Comparative genomics of the Sigatoka disease complex on banana suggests a link between parallel evolutionary changes in Pseudocercospora fijiensis and Pseudocercospora eumusae and increased virulence on the banana host.</title>
        <authorList>
            <person name="Chang T.-C."/>
            <person name="Salvucci A."/>
            <person name="Crous P.W."/>
            <person name="Stergiopoulos I."/>
        </authorList>
    </citation>
    <scope>NUCLEOTIDE SEQUENCE [LARGE SCALE GENOMIC DNA]</scope>
    <source>
        <strain evidence="7 8">CBS 116634</strain>
    </source>
</reference>
<dbReference type="AlphaFoldDB" id="A0A139ITK6"/>
<dbReference type="InterPro" id="IPR012337">
    <property type="entry name" value="RNaseH-like_sf"/>
</dbReference>
<comment type="similarity">
    <text evidence="1">Belongs to the REXO1/REXO3 family.</text>
</comment>
<feature type="compositionally biased region" description="Acidic residues" evidence="5">
    <location>
        <begin position="688"/>
        <end position="700"/>
    </location>
</feature>
<feature type="region of interest" description="Disordered" evidence="5">
    <location>
        <begin position="31"/>
        <end position="70"/>
    </location>
</feature>
<accession>A0A139ITK6</accession>
<feature type="compositionally biased region" description="Polar residues" evidence="5">
    <location>
        <begin position="35"/>
        <end position="56"/>
    </location>
</feature>
<protein>
    <recommendedName>
        <fullName evidence="6">Exonuclease domain-containing protein</fullName>
    </recommendedName>
</protein>
<dbReference type="Proteomes" id="UP000073492">
    <property type="component" value="Unassembled WGS sequence"/>
</dbReference>
<dbReference type="InterPro" id="IPR034922">
    <property type="entry name" value="REX1-like_exo"/>
</dbReference>
<dbReference type="SUPFAM" id="SSF53098">
    <property type="entry name" value="Ribonuclease H-like"/>
    <property type="match status" value="1"/>
</dbReference>
<dbReference type="CDD" id="cd06145">
    <property type="entry name" value="REX1_like"/>
    <property type="match status" value="1"/>
</dbReference>
<evidence type="ECO:0000313" key="7">
    <source>
        <dbReference type="EMBL" id="KXT17942.1"/>
    </source>
</evidence>
<feature type="region of interest" description="Disordered" evidence="5">
    <location>
        <begin position="98"/>
        <end position="183"/>
    </location>
</feature>
<proteinExistence type="inferred from homology"/>
<sequence length="707" mass="77994">MVFSTTTLFKNIACPAGEKCNLTSCIYSHDKKPTAETSGAKSTSISNVSKTATTPQQSPPEDDFPEPANKRRKVTYDTLAGKPPNRADINRNQLANVKKSPLSQSHTAPIQRSSPNLKAQPPVSLSKPVTPPPTNGKATSTSGPKVSGAFANKADPPAKQPGTLSNGKIETLNPRLITNDPVGHPKRQNFLKHLHMEMVRLNTMLCEAPGLEQRHLLRLDEQELIKFALDAEEKVARDNPQVYSNVIKQRIAALRKMPLEKWIEEVKIGSGKGQPEPVKKIERPIETGLLLTQEHLILPHLVADQKPLAAHGYIPVPPTVEQAAEAAAAIVASQNWEVCDRCTSRFQVFPDRNEEGQLTANGPCYFHPLRKIYPQRQKTDRETGSREPYYPCCSNHIGASGCTRYEHHVFKTSSPARLAAVLPFENTPENPSARKDSHGRTVQAVTFDCEMGYTTKGLELIRLTAVSWPYNEQLVDVLVRPVGAIIDLNSRFSGIFPEDYTRSIPYEKWADCTPPPPVENERPRLPLVAGPAQARELLCSYLTPKTPLMGHAIDNDLNTVRLCHPTIVDTVLLFAHPRGLPMRFGLKNLSERYLHRSIQNGGERGHDSLEDAIATGDLVRVKVAQKWKELRIAKWQIVNGNQLIPPPPPNTGMMKKSEVMAQEHAKRTVDGAVNGSLRKRKKGPSTDDGADDSGSDEEEPASGNGDI</sequence>
<evidence type="ECO:0000256" key="4">
    <source>
        <dbReference type="ARBA" id="ARBA00022839"/>
    </source>
</evidence>
<feature type="compositionally biased region" description="Basic and acidic residues" evidence="5">
    <location>
        <begin position="655"/>
        <end position="669"/>
    </location>
</feature>
<evidence type="ECO:0000313" key="8">
    <source>
        <dbReference type="Proteomes" id="UP000073492"/>
    </source>
</evidence>
<feature type="domain" description="Exonuclease" evidence="6">
    <location>
        <begin position="443"/>
        <end position="628"/>
    </location>
</feature>
<evidence type="ECO:0000256" key="1">
    <source>
        <dbReference type="ARBA" id="ARBA00006357"/>
    </source>
</evidence>
<organism evidence="7 8">
    <name type="scientific">Pseudocercospora musae</name>
    <dbReference type="NCBI Taxonomy" id="113226"/>
    <lineage>
        <taxon>Eukaryota</taxon>
        <taxon>Fungi</taxon>
        <taxon>Dikarya</taxon>
        <taxon>Ascomycota</taxon>
        <taxon>Pezizomycotina</taxon>
        <taxon>Dothideomycetes</taxon>
        <taxon>Dothideomycetidae</taxon>
        <taxon>Mycosphaerellales</taxon>
        <taxon>Mycosphaerellaceae</taxon>
        <taxon>Pseudocercospora</taxon>
    </lineage>
</organism>
<dbReference type="GO" id="GO:0003676">
    <property type="term" value="F:nucleic acid binding"/>
    <property type="evidence" value="ECO:0007669"/>
    <property type="project" value="InterPro"/>
</dbReference>
<dbReference type="InterPro" id="IPR047021">
    <property type="entry name" value="REXO1/3/4-like"/>
</dbReference>
<keyword evidence="8" id="KW-1185">Reference proteome</keyword>
<evidence type="ECO:0000256" key="2">
    <source>
        <dbReference type="ARBA" id="ARBA00022722"/>
    </source>
</evidence>
<dbReference type="GO" id="GO:0005634">
    <property type="term" value="C:nucleus"/>
    <property type="evidence" value="ECO:0007669"/>
    <property type="project" value="TreeGrafter"/>
</dbReference>
<dbReference type="InterPro" id="IPR036397">
    <property type="entry name" value="RNaseH_sf"/>
</dbReference>
<dbReference type="EMBL" id="LFZO01000013">
    <property type="protein sequence ID" value="KXT17942.1"/>
    <property type="molecule type" value="Genomic_DNA"/>
</dbReference>
<gene>
    <name evidence="7" type="ORF">AC579_5965</name>
</gene>
<dbReference type="OrthoDB" id="3996471at2759"/>
<dbReference type="PANTHER" id="PTHR12801">
    <property type="entry name" value="RNA EXONUCLEASE REXO1 / RECO3 FAMILY MEMBER-RELATED"/>
    <property type="match status" value="1"/>
</dbReference>
<dbReference type="SMART" id="SM00479">
    <property type="entry name" value="EXOIII"/>
    <property type="match status" value="1"/>
</dbReference>
<feature type="compositionally biased region" description="Polar residues" evidence="5">
    <location>
        <begin position="98"/>
        <end position="117"/>
    </location>
</feature>
<keyword evidence="4" id="KW-0269">Exonuclease</keyword>
<dbReference type="GO" id="GO:0004527">
    <property type="term" value="F:exonuclease activity"/>
    <property type="evidence" value="ECO:0007669"/>
    <property type="project" value="UniProtKB-KW"/>
</dbReference>
<keyword evidence="3" id="KW-0378">Hydrolase</keyword>
<feature type="region of interest" description="Disordered" evidence="5">
    <location>
        <begin position="643"/>
        <end position="707"/>
    </location>
</feature>
<keyword evidence="2" id="KW-0540">Nuclease</keyword>
<evidence type="ECO:0000256" key="3">
    <source>
        <dbReference type="ARBA" id="ARBA00022801"/>
    </source>
</evidence>